<evidence type="ECO:0000256" key="2">
    <source>
        <dbReference type="ARBA" id="ARBA00005314"/>
    </source>
</evidence>
<name>A0A4U5MW60_STECR</name>
<dbReference type="Pfam" id="PF00002">
    <property type="entry name" value="7tm_2"/>
    <property type="match status" value="1"/>
</dbReference>
<dbReference type="Gene3D" id="4.10.1240.10">
    <property type="entry name" value="GPCR, family 2, extracellular hormone receptor domain"/>
    <property type="match status" value="1"/>
</dbReference>
<evidence type="ECO:0000256" key="10">
    <source>
        <dbReference type="SAM" id="Phobius"/>
    </source>
</evidence>
<evidence type="ECO:0000256" key="8">
    <source>
        <dbReference type="ARBA" id="ARBA00023170"/>
    </source>
</evidence>
<dbReference type="Pfam" id="PF02793">
    <property type="entry name" value="HRM"/>
    <property type="match status" value="1"/>
</dbReference>
<organism evidence="14 15">
    <name type="scientific">Steinernema carpocapsae</name>
    <name type="common">Entomopathogenic nematode</name>
    <dbReference type="NCBI Taxonomy" id="34508"/>
    <lineage>
        <taxon>Eukaryota</taxon>
        <taxon>Metazoa</taxon>
        <taxon>Ecdysozoa</taxon>
        <taxon>Nematoda</taxon>
        <taxon>Chromadorea</taxon>
        <taxon>Rhabditida</taxon>
        <taxon>Tylenchina</taxon>
        <taxon>Panagrolaimomorpha</taxon>
        <taxon>Strongyloidoidea</taxon>
        <taxon>Steinernematidae</taxon>
        <taxon>Steinernema</taxon>
    </lineage>
</organism>
<feature type="transmembrane region" description="Helical" evidence="10">
    <location>
        <begin position="320"/>
        <end position="344"/>
    </location>
</feature>
<dbReference type="InterPro" id="IPR036445">
    <property type="entry name" value="GPCR_2_extracell_dom_sf"/>
</dbReference>
<evidence type="ECO:0000313" key="14">
    <source>
        <dbReference type="EMBL" id="TKR73822.1"/>
    </source>
</evidence>
<feature type="transmembrane region" description="Helical" evidence="10">
    <location>
        <begin position="122"/>
        <end position="147"/>
    </location>
</feature>
<keyword evidence="9" id="KW-0807">Transducer</keyword>
<dbReference type="Gene3D" id="1.20.1070.10">
    <property type="entry name" value="Rhodopsin 7-helix transmembrane proteins"/>
    <property type="match status" value="1"/>
</dbReference>
<reference evidence="14 15" key="2">
    <citation type="journal article" date="2019" name="G3 (Bethesda)">
        <title>Hybrid Assembly of the Genome of the Entomopathogenic Nematode Steinernema carpocapsae Identifies the X-Chromosome.</title>
        <authorList>
            <person name="Serra L."/>
            <person name="Macchietto M."/>
            <person name="Macias-Munoz A."/>
            <person name="McGill C.J."/>
            <person name="Rodriguez I.M."/>
            <person name="Rodriguez B."/>
            <person name="Murad R."/>
            <person name="Mortazavi A."/>
        </authorList>
    </citation>
    <scope>NUCLEOTIDE SEQUENCE [LARGE SCALE GENOMIC DNA]</scope>
    <source>
        <strain evidence="14 15">ALL</strain>
    </source>
</reference>
<comment type="similarity">
    <text evidence="2">Belongs to the G-protein coupled receptor 2 family.</text>
</comment>
<dbReference type="InterPro" id="IPR017981">
    <property type="entry name" value="GPCR_2-like_7TM"/>
</dbReference>
<dbReference type="PROSITE" id="PS50227">
    <property type="entry name" value="G_PROTEIN_RECEP_F2_3"/>
    <property type="match status" value="1"/>
</dbReference>
<sequence length="380" mass="43653">MSVLLLVSLVSTLLQHSSTLQNNDLTYNSFQACSSLNLLNDVPSDYCPFYFDLITCWNATAPGTVATVFCGNDLTFEHAVFIKCLPNGTWDVSGNVFGRYAKCNRRAYDSILLEKFTAFSQAVYVIALIGYVSSCVCLIAAVVLLVLFKKLIHLQYQLHFCLFLALLLKTFMVHSNNSFLWLLLNLMRLYSIFASHIWVFVEGYKVYQELCANEHGHKIRFWQVLWFGWVVPLVFVVIRASLIIPIWLQKLPLALLFMLNFGLAIVLIYKACTRLRFMEYSDDQYEFMKRVQSTICVLVFCGGAFYVFDFSVYVSNNDKVTIAVLNLLNVIYDSFIVSSHKLIFNHGILGLLHRVHLLLQRSRVFDGSEWKTNLCLIYRS</sequence>
<accession>A0A4U5MW60</accession>
<feature type="transmembrane region" description="Helical" evidence="10">
    <location>
        <begin position="293"/>
        <end position="314"/>
    </location>
</feature>
<evidence type="ECO:0000256" key="1">
    <source>
        <dbReference type="ARBA" id="ARBA00004651"/>
    </source>
</evidence>
<dbReference type="GO" id="GO:0007166">
    <property type="term" value="P:cell surface receptor signaling pathway"/>
    <property type="evidence" value="ECO:0007669"/>
    <property type="project" value="InterPro"/>
</dbReference>
<evidence type="ECO:0000256" key="6">
    <source>
        <dbReference type="ARBA" id="ARBA00023040"/>
    </source>
</evidence>
<keyword evidence="3" id="KW-1003">Cell membrane</keyword>
<feature type="domain" description="G-protein coupled receptors family 2 profile 1" evidence="12">
    <location>
        <begin position="32"/>
        <end position="107"/>
    </location>
</feature>
<protein>
    <recommendedName>
        <fullName evidence="16">G-protein coupled receptors family 2 profile 2 domain-containing protein</fullName>
    </recommendedName>
</protein>
<evidence type="ECO:0000259" key="12">
    <source>
        <dbReference type="PROSITE" id="PS50227"/>
    </source>
</evidence>
<dbReference type="InterPro" id="IPR050332">
    <property type="entry name" value="GPCR_2"/>
</dbReference>
<keyword evidence="6" id="KW-0297">G-protein coupled receptor</keyword>
<keyword evidence="15" id="KW-1185">Reference proteome</keyword>
<gene>
    <name evidence="14" type="ORF">L596_021086</name>
</gene>
<dbReference type="GO" id="GO:0008528">
    <property type="term" value="F:G protein-coupled peptide receptor activity"/>
    <property type="evidence" value="ECO:0007669"/>
    <property type="project" value="TreeGrafter"/>
</dbReference>
<dbReference type="PANTHER" id="PTHR45620">
    <property type="entry name" value="PDF RECEPTOR-LIKE PROTEIN-RELATED"/>
    <property type="match status" value="1"/>
</dbReference>
<feature type="transmembrane region" description="Helical" evidence="10">
    <location>
        <begin position="154"/>
        <end position="173"/>
    </location>
</feature>
<dbReference type="PRINTS" id="PR00249">
    <property type="entry name" value="GPCRSECRETIN"/>
</dbReference>
<proteinExistence type="inferred from homology"/>
<evidence type="ECO:0000256" key="9">
    <source>
        <dbReference type="ARBA" id="ARBA00023224"/>
    </source>
</evidence>
<evidence type="ECO:0000259" key="13">
    <source>
        <dbReference type="PROSITE" id="PS50261"/>
    </source>
</evidence>
<evidence type="ECO:0000256" key="11">
    <source>
        <dbReference type="SAM" id="SignalP"/>
    </source>
</evidence>
<feature type="transmembrane region" description="Helical" evidence="10">
    <location>
        <begin position="253"/>
        <end position="272"/>
    </location>
</feature>
<dbReference type="SMART" id="SM00008">
    <property type="entry name" value="HormR"/>
    <property type="match status" value="1"/>
</dbReference>
<dbReference type="Proteomes" id="UP000298663">
    <property type="component" value="Unassembled WGS sequence"/>
</dbReference>
<keyword evidence="7 10" id="KW-0472">Membrane</keyword>
<evidence type="ECO:0000256" key="3">
    <source>
        <dbReference type="ARBA" id="ARBA00022475"/>
    </source>
</evidence>
<dbReference type="GO" id="GO:0005886">
    <property type="term" value="C:plasma membrane"/>
    <property type="evidence" value="ECO:0007669"/>
    <property type="project" value="UniProtKB-SubCell"/>
</dbReference>
<dbReference type="PROSITE" id="PS50261">
    <property type="entry name" value="G_PROTEIN_RECEP_F2_4"/>
    <property type="match status" value="1"/>
</dbReference>
<keyword evidence="4 10" id="KW-0812">Transmembrane</keyword>
<feature type="transmembrane region" description="Helical" evidence="10">
    <location>
        <begin position="221"/>
        <end position="247"/>
    </location>
</feature>
<keyword evidence="8" id="KW-0675">Receptor</keyword>
<reference evidence="14 15" key="1">
    <citation type="journal article" date="2015" name="Genome Biol.">
        <title>Comparative genomics of Steinernema reveals deeply conserved gene regulatory networks.</title>
        <authorList>
            <person name="Dillman A.R."/>
            <person name="Macchietto M."/>
            <person name="Porter C.F."/>
            <person name="Rogers A."/>
            <person name="Williams B."/>
            <person name="Antoshechkin I."/>
            <person name="Lee M.M."/>
            <person name="Goodwin Z."/>
            <person name="Lu X."/>
            <person name="Lewis E.E."/>
            <person name="Goodrich-Blair H."/>
            <person name="Stock S.P."/>
            <person name="Adams B.J."/>
            <person name="Sternberg P.W."/>
            <person name="Mortazavi A."/>
        </authorList>
    </citation>
    <scope>NUCLEOTIDE SEQUENCE [LARGE SCALE GENOMIC DNA]</scope>
    <source>
        <strain evidence="14 15">ALL</strain>
    </source>
</reference>
<evidence type="ECO:0000256" key="5">
    <source>
        <dbReference type="ARBA" id="ARBA00022989"/>
    </source>
</evidence>
<dbReference type="EMBL" id="AZBU02000006">
    <property type="protein sequence ID" value="TKR73822.1"/>
    <property type="molecule type" value="Genomic_DNA"/>
</dbReference>
<comment type="caution">
    <text evidence="14">The sequence shown here is derived from an EMBL/GenBank/DDBJ whole genome shotgun (WGS) entry which is preliminary data.</text>
</comment>
<evidence type="ECO:0000256" key="7">
    <source>
        <dbReference type="ARBA" id="ARBA00023136"/>
    </source>
</evidence>
<evidence type="ECO:0000313" key="15">
    <source>
        <dbReference type="Proteomes" id="UP000298663"/>
    </source>
</evidence>
<dbReference type="InterPro" id="IPR000832">
    <property type="entry name" value="GPCR_2_secretin-like"/>
</dbReference>
<feature type="signal peptide" evidence="11">
    <location>
        <begin position="1"/>
        <end position="19"/>
    </location>
</feature>
<keyword evidence="11" id="KW-0732">Signal</keyword>
<feature type="transmembrane region" description="Helical" evidence="10">
    <location>
        <begin position="179"/>
        <end position="201"/>
    </location>
</feature>
<keyword evidence="5 10" id="KW-1133">Transmembrane helix</keyword>
<dbReference type="InterPro" id="IPR001879">
    <property type="entry name" value="GPCR_2_extracellular_dom"/>
</dbReference>
<evidence type="ECO:0008006" key="16">
    <source>
        <dbReference type="Google" id="ProtNLM"/>
    </source>
</evidence>
<dbReference type="SUPFAM" id="SSF111418">
    <property type="entry name" value="Hormone receptor domain"/>
    <property type="match status" value="1"/>
</dbReference>
<dbReference type="GO" id="GO:0007188">
    <property type="term" value="P:adenylate cyclase-modulating G protein-coupled receptor signaling pathway"/>
    <property type="evidence" value="ECO:0007669"/>
    <property type="project" value="TreeGrafter"/>
</dbReference>
<dbReference type="STRING" id="34508.A0A4U5MW60"/>
<comment type="subcellular location">
    <subcellularLocation>
        <location evidence="1">Cell membrane</location>
        <topology evidence="1">Multi-pass membrane protein</topology>
    </subcellularLocation>
</comment>
<feature type="chain" id="PRO_5020706906" description="G-protein coupled receptors family 2 profile 2 domain-containing protein" evidence="11">
    <location>
        <begin position="20"/>
        <end position="380"/>
    </location>
</feature>
<feature type="domain" description="G-protein coupled receptors family 2 profile 2" evidence="13">
    <location>
        <begin position="123"/>
        <end position="242"/>
    </location>
</feature>
<evidence type="ECO:0000256" key="4">
    <source>
        <dbReference type="ARBA" id="ARBA00022692"/>
    </source>
</evidence>
<dbReference type="AlphaFoldDB" id="A0A4U5MW60"/>